<dbReference type="Gramene" id="PAN15654">
    <property type="protein sequence ID" value="PAN15654"/>
    <property type="gene ID" value="PAHAL_3G012600"/>
</dbReference>
<name>A0A2S3H5E9_9POAL</name>
<dbReference type="CDD" id="cd09612">
    <property type="entry name" value="Jacalin"/>
    <property type="match status" value="1"/>
</dbReference>
<evidence type="ECO:0000256" key="3">
    <source>
        <dbReference type="SAM" id="Phobius"/>
    </source>
</evidence>
<reference evidence="5" key="1">
    <citation type="submission" date="2018-04" db="EMBL/GenBank/DDBJ databases">
        <title>WGS assembly of Panicum hallii.</title>
        <authorList>
            <person name="Lovell J."/>
            <person name="Jenkins J."/>
            <person name="Lowry D."/>
            <person name="Mamidi S."/>
            <person name="Sreedasyam A."/>
            <person name="Weng X."/>
            <person name="Barry K."/>
            <person name="Bonette J."/>
            <person name="Campitelli B."/>
            <person name="Daum C."/>
            <person name="Gordon S."/>
            <person name="Gould B."/>
            <person name="Lipzen A."/>
            <person name="Macqueen A."/>
            <person name="Palacio-Mejia J."/>
            <person name="Plott C."/>
            <person name="Shakirov E."/>
            <person name="Shu S."/>
            <person name="Yoshinaga Y."/>
            <person name="Zane M."/>
            <person name="Rokhsar D."/>
            <person name="Grimwood J."/>
            <person name="Schmutz J."/>
            <person name="Juenger T."/>
        </authorList>
    </citation>
    <scope>NUCLEOTIDE SEQUENCE [LARGE SCALE GENOMIC DNA]</scope>
    <source>
        <strain evidence="5">FIL2</strain>
    </source>
</reference>
<feature type="compositionally biased region" description="Polar residues" evidence="2">
    <location>
        <begin position="121"/>
        <end position="137"/>
    </location>
</feature>
<evidence type="ECO:0000256" key="1">
    <source>
        <dbReference type="ARBA" id="ARBA00022734"/>
    </source>
</evidence>
<organism evidence="5">
    <name type="scientific">Panicum hallii</name>
    <dbReference type="NCBI Taxonomy" id="206008"/>
    <lineage>
        <taxon>Eukaryota</taxon>
        <taxon>Viridiplantae</taxon>
        <taxon>Streptophyta</taxon>
        <taxon>Embryophyta</taxon>
        <taxon>Tracheophyta</taxon>
        <taxon>Spermatophyta</taxon>
        <taxon>Magnoliopsida</taxon>
        <taxon>Liliopsida</taxon>
        <taxon>Poales</taxon>
        <taxon>Poaceae</taxon>
        <taxon>PACMAD clade</taxon>
        <taxon>Panicoideae</taxon>
        <taxon>Panicodae</taxon>
        <taxon>Paniceae</taxon>
        <taxon>Panicinae</taxon>
        <taxon>Panicum</taxon>
        <taxon>Panicum sect. Panicum</taxon>
    </lineage>
</organism>
<feature type="domain" description="Jacalin-type lectin" evidence="4">
    <location>
        <begin position="142"/>
        <end position="299"/>
    </location>
</feature>
<gene>
    <name evidence="5" type="ORF">PAHAL_3G012600</name>
</gene>
<protein>
    <recommendedName>
        <fullName evidence="4">Jacalin-type lectin domain-containing protein</fullName>
    </recommendedName>
</protein>
<accession>A0A2S3H5E9</accession>
<feature type="transmembrane region" description="Helical" evidence="3">
    <location>
        <begin position="6"/>
        <end position="30"/>
    </location>
</feature>
<dbReference type="InterPro" id="IPR001229">
    <property type="entry name" value="Jacalin-like_lectin_dom"/>
</dbReference>
<dbReference type="Gene3D" id="2.100.10.30">
    <property type="entry name" value="Jacalin-like lectin domain"/>
    <property type="match status" value="1"/>
</dbReference>
<dbReference type="InterPro" id="IPR033734">
    <property type="entry name" value="Jacalin-like_lectin_dom_plant"/>
</dbReference>
<dbReference type="SMART" id="SM00915">
    <property type="entry name" value="Jacalin"/>
    <property type="match status" value="1"/>
</dbReference>
<dbReference type="Proteomes" id="UP000243499">
    <property type="component" value="Chromosome 3"/>
</dbReference>
<dbReference type="PROSITE" id="PS51752">
    <property type="entry name" value="JACALIN_LECTIN"/>
    <property type="match status" value="1"/>
</dbReference>
<dbReference type="InterPro" id="IPR036404">
    <property type="entry name" value="Jacalin-like_lectin_dom_sf"/>
</dbReference>
<evidence type="ECO:0000259" key="4">
    <source>
        <dbReference type="PROSITE" id="PS51752"/>
    </source>
</evidence>
<evidence type="ECO:0000256" key="2">
    <source>
        <dbReference type="SAM" id="MobiDB-lite"/>
    </source>
</evidence>
<sequence length="321" mass="34325">MAKLKLSGAAVLLIIVVPLFMYTGALLIGIQLGRALERRPDSGGVSFSIRGALAYLAKELWDSNRNIWGSGGRRGRGRDGSRVEQVVWVPFPASRSIRDESSAANTKQPKHPVSPSVVQGRDNTSTANNPKAHTNHTWPGGVISVGPWGGSGGQPFYMRGPVAPRLRSIILHHSISGIHSLACEYSLPGDETAANRIRTAGPWGRHQSAELHRATIKLSAGEHVTAVEGTIGRFGGVPDLVITSLTFRSSTGRTYGPYGNTAAAGTPFFSLPVADGAGIVGFWGRSGWLLDAIGVYVKPSSSIFKPGRLQDRQYTTMDMMK</sequence>
<evidence type="ECO:0000313" key="5">
    <source>
        <dbReference type="EMBL" id="PAN15654.1"/>
    </source>
</evidence>
<dbReference type="SUPFAM" id="SSF51101">
    <property type="entry name" value="Mannose-binding lectins"/>
    <property type="match status" value="1"/>
</dbReference>
<dbReference type="EMBL" id="CM008048">
    <property type="protein sequence ID" value="PAN15654.1"/>
    <property type="molecule type" value="Genomic_DNA"/>
</dbReference>
<keyword evidence="3" id="KW-0812">Transmembrane</keyword>
<keyword evidence="3" id="KW-0472">Membrane</keyword>
<dbReference type="AlphaFoldDB" id="A0A2S3H5E9"/>
<proteinExistence type="predicted"/>
<dbReference type="Pfam" id="PF01419">
    <property type="entry name" value="Jacalin"/>
    <property type="match status" value="1"/>
</dbReference>
<keyword evidence="3" id="KW-1133">Transmembrane helix</keyword>
<feature type="region of interest" description="Disordered" evidence="2">
    <location>
        <begin position="98"/>
        <end position="140"/>
    </location>
</feature>
<dbReference type="PANTHER" id="PTHR46506">
    <property type="entry name" value="OS05G0143600 PROTEIN"/>
    <property type="match status" value="1"/>
</dbReference>
<dbReference type="GO" id="GO:0030246">
    <property type="term" value="F:carbohydrate binding"/>
    <property type="evidence" value="ECO:0007669"/>
    <property type="project" value="UniProtKB-KW"/>
</dbReference>
<keyword evidence="1" id="KW-0430">Lectin</keyword>